<dbReference type="EMBL" id="PQXI01000257">
    <property type="protein sequence ID" value="TGO20887.1"/>
    <property type="molecule type" value="Genomic_DNA"/>
</dbReference>
<reference evidence="2 3" key="1">
    <citation type="submission" date="2017-12" db="EMBL/GenBank/DDBJ databases">
        <title>Comparative genomics of Botrytis spp.</title>
        <authorList>
            <person name="Valero-Jimenez C.A."/>
            <person name="Tapia P."/>
            <person name="Veloso J."/>
            <person name="Silva-Moreno E."/>
            <person name="Staats M."/>
            <person name="Valdes J.H."/>
            <person name="Van Kan J.A.L."/>
        </authorList>
    </citation>
    <scope>NUCLEOTIDE SEQUENCE [LARGE SCALE GENOMIC DNA]</scope>
    <source>
        <strain evidence="2 3">Bp0003</strain>
    </source>
</reference>
<proteinExistence type="predicted"/>
<name>A0A4Z1FGY3_9HELO</name>
<evidence type="ECO:0000256" key="1">
    <source>
        <dbReference type="SAM" id="MobiDB-lite"/>
    </source>
</evidence>
<protein>
    <submittedName>
        <fullName evidence="2">Uncharacterized protein</fullName>
    </submittedName>
</protein>
<accession>A0A4Z1FGY3</accession>
<evidence type="ECO:0000313" key="2">
    <source>
        <dbReference type="EMBL" id="TGO20887.1"/>
    </source>
</evidence>
<feature type="compositionally biased region" description="Polar residues" evidence="1">
    <location>
        <begin position="51"/>
        <end position="65"/>
    </location>
</feature>
<organism evidence="2 3">
    <name type="scientific">Botrytis paeoniae</name>
    <dbReference type="NCBI Taxonomy" id="278948"/>
    <lineage>
        <taxon>Eukaryota</taxon>
        <taxon>Fungi</taxon>
        <taxon>Dikarya</taxon>
        <taxon>Ascomycota</taxon>
        <taxon>Pezizomycotina</taxon>
        <taxon>Leotiomycetes</taxon>
        <taxon>Helotiales</taxon>
        <taxon>Sclerotiniaceae</taxon>
        <taxon>Botrytis</taxon>
    </lineage>
</organism>
<feature type="region of interest" description="Disordered" evidence="1">
    <location>
        <begin position="40"/>
        <end position="81"/>
    </location>
</feature>
<comment type="caution">
    <text evidence="2">The sequence shown here is derived from an EMBL/GenBank/DDBJ whole genome shotgun (WGS) entry which is preliminary data.</text>
</comment>
<keyword evidence="3" id="KW-1185">Reference proteome</keyword>
<gene>
    <name evidence="2" type="ORF">BPAE_0258g00080</name>
</gene>
<dbReference type="Proteomes" id="UP000297910">
    <property type="component" value="Unassembled WGS sequence"/>
</dbReference>
<sequence>MKLHSTYSGKISDQVFASFDEMVQLLHIMDKSMQAQKAAREAHAALRGPASNNNTGSADTVTNSDKNAKKASLHTEEQKQISRDNDICIKCFALKAVKDAAAAPVTKATIADVEVDFDDAS</sequence>
<evidence type="ECO:0000313" key="3">
    <source>
        <dbReference type="Proteomes" id="UP000297910"/>
    </source>
</evidence>
<dbReference type="AlphaFoldDB" id="A0A4Z1FGY3"/>